<keyword evidence="2" id="KW-1185">Reference proteome</keyword>
<gene>
    <name evidence="1" type="ORF">LshimejAT787_0504710</name>
</gene>
<dbReference type="AlphaFoldDB" id="A0A9P3UPU0"/>
<evidence type="ECO:0000313" key="2">
    <source>
        <dbReference type="Proteomes" id="UP001063166"/>
    </source>
</evidence>
<dbReference type="Proteomes" id="UP001063166">
    <property type="component" value="Unassembled WGS sequence"/>
</dbReference>
<name>A0A9P3UPU0_LYOSH</name>
<organism evidence="1 2">
    <name type="scientific">Lyophyllum shimeji</name>
    <name type="common">Hon-shimeji</name>
    <name type="synonym">Tricholoma shimeji</name>
    <dbReference type="NCBI Taxonomy" id="47721"/>
    <lineage>
        <taxon>Eukaryota</taxon>
        <taxon>Fungi</taxon>
        <taxon>Dikarya</taxon>
        <taxon>Basidiomycota</taxon>
        <taxon>Agaricomycotina</taxon>
        <taxon>Agaricomycetes</taxon>
        <taxon>Agaricomycetidae</taxon>
        <taxon>Agaricales</taxon>
        <taxon>Tricholomatineae</taxon>
        <taxon>Lyophyllaceae</taxon>
        <taxon>Lyophyllum</taxon>
    </lineage>
</organism>
<comment type="caution">
    <text evidence="1">The sequence shown here is derived from an EMBL/GenBank/DDBJ whole genome shotgun (WGS) entry which is preliminary data.</text>
</comment>
<accession>A0A9P3UPU0</accession>
<dbReference type="EMBL" id="BRPK01000005">
    <property type="protein sequence ID" value="GLB38606.1"/>
    <property type="molecule type" value="Genomic_DNA"/>
</dbReference>
<reference evidence="1" key="1">
    <citation type="submission" date="2022-07" db="EMBL/GenBank/DDBJ databases">
        <title>The genome of Lyophyllum shimeji provides insight into the initial evolution of ectomycorrhizal fungal genome.</title>
        <authorList>
            <person name="Kobayashi Y."/>
            <person name="Shibata T."/>
            <person name="Hirakawa H."/>
            <person name="Shigenobu S."/>
            <person name="Nishiyama T."/>
            <person name="Yamada A."/>
            <person name="Hasebe M."/>
            <person name="Kawaguchi M."/>
        </authorList>
    </citation>
    <scope>NUCLEOTIDE SEQUENCE</scope>
    <source>
        <strain evidence="1">AT787</strain>
    </source>
</reference>
<sequence>MRGPATAASGFQLPCARYNDTVAKGTGCERGSEKSGSSLADPLSLQNAHGLAPMTTITSISTATARSCCREEDRGHLLTRAVAYGTQKKHMVVSGLPAD</sequence>
<protein>
    <submittedName>
        <fullName evidence="1">Uncharacterized protein</fullName>
    </submittedName>
</protein>
<evidence type="ECO:0000313" key="1">
    <source>
        <dbReference type="EMBL" id="GLB38606.1"/>
    </source>
</evidence>
<proteinExistence type="predicted"/>